<organism evidence="7 8">
    <name type="scientific">Canariomyces notabilis</name>
    <dbReference type="NCBI Taxonomy" id="2074819"/>
    <lineage>
        <taxon>Eukaryota</taxon>
        <taxon>Fungi</taxon>
        <taxon>Dikarya</taxon>
        <taxon>Ascomycota</taxon>
        <taxon>Pezizomycotina</taxon>
        <taxon>Sordariomycetes</taxon>
        <taxon>Sordariomycetidae</taxon>
        <taxon>Sordariales</taxon>
        <taxon>Chaetomiaceae</taxon>
        <taxon>Canariomyces</taxon>
    </lineage>
</organism>
<accession>A0AAN6QM43</accession>
<dbReference type="SUPFAM" id="SSF144232">
    <property type="entry name" value="HIT/MYND zinc finger-like"/>
    <property type="match status" value="1"/>
</dbReference>
<dbReference type="InterPro" id="IPR002893">
    <property type="entry name" value="Znf_MYND"/>
</dbReference>
<keyword evidence="1" id="KW-0479">Metal-binding</keyword>
<evidence type="ECO:0000313" key="8">
    <source>
        <dbReference type="Proteomes" id="UP001302812"/>
    </source>
</evidence>
<keyword evidence="2 4" id="KW-0863">Zinc-finger</keyword>
<comment type="caution">
    <text evidence="7">The sequence shown here is derived from an EMBL/GenBank/DDBJ whole genome shotgun (WGS) entry which is preliminary data.</text>
</comment>
<dbReference type="EMBL" id="MU853356">
    <property type="protein sequence ID" value="KAK4109381.1"/>
    <property type="molecule type" value="Genomic_DNA"/>
</dbReference>
<evidence type="ECO:0000256" key="5">
    <source>
        <dbReference type="SAM" id="MobiDB-lite"/>
    </source>
</evidence>
<evidence type="ECO:0000313" key="7">
    <source>
        <dbReference type="EMBL" id="KAK4109381.1"/>
    </source>
</evidence>
<dbReference type="GO" id="GO:0008270">
    <property type="term" value="F:zinc ion binding"/>
    <property type="evidence" value="ECO:0007669"/>
    <property type="project" value="UniProtKB-KW"/>
</dbReference>
<proteinExistence type="predicted"/>
<protein>
    <recommendedName>
        <fullName evidence="6">MYND-type domain-containing protein</fullName>
    </recommendedName>
</protein>
<dbReference type="Pfam" id="PF01753">
    <property type="entry name" value="zf-MYND"/>
    <property type="match status" value="1"/>
</dbReference>
<name>A0AAN6QM43_9PEZI</name>
<feature type="compositionally biased region" description="Low complexity" evidence="5">
    <location>
        <begin position="1"/>
        <end position="19"/>
    </location>
</feature>
<dbReference type="PROSITE" id="PS50865">
    <property type="entry name" value="ZF_MYND_2"/>
    <property type="match status" value="1"/>
</dbReference>
<feature type="domain" description="MYND-type" evidence="6">
    <location>
        <begin position="242"/>
        <end position="284"/>
    </location>
</feature>
<sequence>MDSSKQTSTVPSTQQSPTTITLAPPPPVTEKAPSTEPFLKDFTLVAEAAKRAQMAVLMRDLESSTSTSCPPPGGNHEAKVSSFNNLARSEKLPSGLPNHWVFGVCHVDFDPPGDLVMAVNPQSEYLIQGGPGQILSLPTTREKAEATIPYLLDAFAKPSPIDPSIPTFAPWTWSTLDPDMAQAIEDGLKRHGVKPELCKVGVCTAEERDILETVRASFFKKLTRCLRDVELDPVDLGDSTKCHGCGMSRECFFQPLKKCARCGEAWYHSRHCQKMHWKHHKRTCCAPGAPGATPSQATLDAHAYYTTKAPTDPEARALMSSLRLEGHPNRGGIALPLHRLIVTGQDTPEKMRLLFGPQYERTLKEDHENARIECLLDPPPGSPWHVLNGSLHDPSLVRSLRPANEAEKQKVEEVREMQALIRQRVGAGKSPSSADMQAILKTFGPNWPTKLPTYTLAANTMDQGVPAGGFR</sequence>
<keyword evidence="3" id="KW-0862">Zinc</keyword>
<dbReference type="RefSeq" id="XP_064666951.1">
    <property type="nucleotide sequence ID" value="XM_064818053.1"/>
</dbReference>
<evidence type="ECO:0000259" key="6">
    <source>
        <dbReference type="PROSITE" id="PS50865"/>
    </source>
</evidence>
<gene>
    <name evidence="7" type="ORF">N656DRAFT_800898</name>
</gene>
<evidence type="ECO:0000256" key="1">
    <source>
        <dbReference type="ARBA" id="ARBA00022723"/>
    </source>
</evidence>
<keyword evidence="8" id="KW-1185">Reference proteome</keyword>
<dbReference type="AlphaFoldDB" id="A0AAN6QM43"/>
<dbReference type="GeneID" id="89942178"/>
<feature type="region of interest" description="Disordered" evidence="5">
    <location>
        <begin position="1"/>
        <end position="37"/>
    </location>
</feature>
<reference evidence="7" key="2">
    <citation type="submission" date="2023-05" db="EMBL/GenBank/DDBJ databases">
        <authorList>
            <consortium name="Lawrence Berkeley National Laboratory"/>
            <person name="Steindorff A."/>
            <person name="Hensen N."/>
            <person name="Bonometti L."/>
            <person name="Westerberg I."/>
            <person name="Brannstrom I.O."/>
            <person name="Guillou S."/>
            <person name="Cros-Aarteil S."/>
            <person name="Calhoun S."/>
            <person name="Haridas S."/>
            <person name="Kuo A."/>
            <person name="Mondo S."/>
            <person name="Pangilinan J."/>
            <person name="Riley R."/>
            <person name="Labutti K."/>
            <person name="Andreopoulos B."/>
            <person name="Lipzen A."/>
            <person name="Chen C."/>
            <person name="Yanf M."/>
            <person name="Daum C."/>
            <person name="Ng V."/>
            <person name="Clum A."/>
            <person name="Ohm R."/>
            <person name="Martin F."/>
            <person name="Silar P."/>
            <person name="Natvig D."/>
            <person name="Lalanne C."/>
            <person name="Gautier V."/>
            <person name="Ament-Velasquez S.L."/>
            <person name="Kruys A."/>
            <person name="Hutchinson M.I."/>
            <person name="Powell A.J."/>
            <person name="Barry K."/>
            <person name="Miller A.N."/>
            <person name="Grigoriev I.V."/>
            <person name="Debuchy R."/>
            <person name="Gladieux P."/>
            <person name="Thoren M.H."/>
            <person name="Johannesson H."/>
        </authorList>
    </citation>
    <scope>NUCLEOTIDE SEQUENCE</scope>
    <source>
        <strain evidence="7">CBS 508.74</strain>
    </source>
</reference>
<evidence type="ECO:0000256" key="3">
    <source>
        <dbReference type="ARBA" id="ARBA00022833"/>
    </source>
</evidence>
<reference evidence="7" key="1">
    <citation type="journal article" date="2023" name="Mol. Phylogenet. Evol.">
        <title>Genome-scale phylogeny and comparative genomics of the fungal order Sordariales.</title>
        <authorList>
            <person name="Hensen N."/>
            <person name="Bonometti L."/>
            <person name="Westerberg I."/>
            <person name="Brannstrom I.O."/>
            <person name="Guillou S."/>
            <person name="Cros-Aarteil S."/>
            <person name="Calhoun S."/>
            <person name="Haridas S."/>
            <person name="Kuo A."/>
            <person name="Mondo S."/>
            <person name="Pangilinan J."/>
            <person name="Riley R."/>
            <person name="LaButti K."/>
            <person name="Andreopoulos B."/>
            <person name="Lipzen A."/>
            <person name="Chen C."/>
            <person name="Yan M."/>
            <person name="Daum C."/>
            <person name="Ng V."/>
            <person name="Clum A."/>
            <person name="Steindorff A."/>
            <person name="Ohm R.A."/>
            <person name="Martin F."/>
            <person name="Silar P."/>
            <person name="Natvig D.O."/>
            <person name="Lalanne C."/>
            <person name="Gautier V."/>
            <person name="Ament-Velasquez S.L."/>
            <person name="Kruys A."/>
            <person name="Hutchinson M.I."/>
            <person name="Powell A.J."/>
            <person name="Barry K."/>
            <person name="Miller A.N."/>
            <person name="Grigoriev I.V."/>
            <person name="Debuchy R."/>
            <person name="Gladieux P."/>
            <person name="Hiltunen Thoren M."/>
            <person name="Johannesson H."/>
        </authorList>
    </citation>
    <scope>NUCLEOTIDE SEQUENCE</scope>
    <source>
        <strain evidence="7">CBS 508.74</strain>
    </source>
</reference>
<evidence type="ECO:0000256" key="2">
    <source>
        <dbReference type="ARBA" id="ARBA00022771"/>
    </source>
</evidence>
<evidence type="ECO:0000256" key="4">
    <source>
        <dbReference type="PROSITE-ProRule" id="PRU00134"/>
    </source>
</evidence>
<dbReference type="Gene3D" id="6.10.140.2220">
    <property type="match status" value="1"/>
</dbReference>
<dbReference type="Proteomes" id="UP001302812">
    <property type="component" value="Unassembled WGS sequence"/>
</dbReference>